<feature type="non-terminal residue" evidence="9">
    <location>
        <position position="1"/>
    </location>
</feature>
<keyword evidence="10" id="KW-1185">Reference proteome</keyword>
<organism evidence="9 10">
    <name type="scientific">Mesorhabditis spiculigera</name>
    <dbReference type="NCBI Taxonomy" id="96644"/>
    <lineage>
        <taxon>Eukaryota</taxon>
        <taxon>Metazoa</taxon>
        <taxon>Ecdysozoa</taxon>
        <taxon>Nematoda</taxon>
        <taxon>Chromadorea</taxon>
        <taxon>Rhabditida</taxon>
        <taxon>Rhabditina</taxon>
        <taxon>Rhabditomorpha</taxon>
        <taxon>Rhabditoidea</taxon>
        <taxon>Rhabditidae</taxon>
        <taxon>Mesorhabditinae</taxon>
        <taxon>Mesorhabditis</taxon>
    </lineage>
</organism>
<dbReference type="PANTHER" id="PTHR11905">
    <property type="entry name" value="ADAM A DISINTEGRIN AND METALLOPROTEASE DOMAIN"/>
    <property type="match status" value="1"/>
</dbReference>
<protein>
    <recommendedName>
        <fullName evidence="8">Peptidase M12B domain-containing protein</fullName>
    </recommendedName>
</protein>
<dbReference type="InterPro" id="IPR001590">
    <property type="entry name" value="Peptidase_M12B"/>
</dbReference>
<feature type="domain" description="Peptidase M12B" evidence="8">
    <location>
        <begin position="83"/>
        <end position="228"/>
    </location>
</feature>
<sequence>MPTASKSGIDDNIYGEFLNIWMRQMLTFRQSQCTSKDMKKLEHFYLWLFLCLARTTSAGPLEYDYENVATSDLSAVVYPRKPMIVEVLLCVDANLPVYSSTRSSKLNGAVLSMLQSVNMHFYPLNIQVVIVDVIPVQYDGSGLTDFLDKQLSLPARDMVLLLTEEKYGSGTSFAGGLCTERDTAILGLDPSRPAAAGTAMFYQFVNLLGLNHSAQTDCECSWGRRKCLRLGGYGDCAVQGVVNLADTIPCLRSQAQPSASYVPVCGNGFAESTEDCDCGPASYCGNPICNAKTCKYRVSLGWIYVIVAGLILMIAIGIVMVIKAIRCCSCIHRKATESPKRRVIVVRHDTTTLNGVPADYRIRTRSISSTSSGPALPLSPEAAKKKKRSDRLPIIPTKKSSKASRTSLRPPKPTPERSGTSPGYVPMRTVTWSQVGATFSHMAKGLPMLNNRVSDTGSLDNIVGALKNRRLSRHADERCLSPPITSAPYLHDNFGQNFRNAQSALHLYINLPSDDEAPVDLPTFPHPLRRRSSVSGPPPTMDMSLFDLDAPIPISMENLADGQGDQPATIRTHHKTNKGYEIPAAHRETEEPDNGAGSEKSKPDDMRGEEFSRRIGFAERIKPLRTGLSIALVILVPLLAIALSTSTDKDDFKVGVQKALEENKLSENHERLLNATLTNWLNQKSEEPMVVLVYTSDKKGENTVSQLVKVAQDTLGAPGAFKVTETSTRKDLHDYFSEVKSSDFHMGFLTNVADLHNDAPLALHGWFDDQFIIGEHLYVILHVEGPAVSSNCEESVVSQLSERWKPNISKDVSIPAILHSRIDHYMCI</sequence>
<evidence type="ECO:0000313" key="9">
    <source>
        <dbReference type="EMBL" id="CAJ0582979.1"/>
    </source>
</evidence>
<gene>
    <name evidence="9" type="ORF">MSPICULIGERA_LOCUS21101</name>
</gene>
<proteinExistence type="predicted"/>
<dbReference type="InterPro" id="IPR038599">
    <property type="entry name" value="LAP1C-like_C_sf"/>
</dbReference>
<feature type="region of interest" description="Disordered" evidence="6">
    <location>
        <begin position="560"/>
        <end position="608"/>
    </location>
</feature>
<feature type="region of interest" description="Disordered" evidence="6">
    <location>
        <begin position="367"/>
        <end position="426"/>
    </location>
</feature>
<comment type="subcellular location">
    <subcellularLocation>
        <location evidence="1">Membrane</location>
    </subcellularLocation>
</comment>
<evidence type="ECO:0000256" key="2">
    <source>
        <dbReference type="ARBA" id="ARBA00022692"/>
    </source>
</evidence>
<comment type="caution">
    <text evidence="5">Lacks conserved residue(s) required for the propagation of feature annotation.</text>
</comment>
<evidence type="ECO:0000256" key="1">
    <source>
        <dbReference type="ARBA" id="ARBA00004370"/>
    </source>
</evidence>
<dbReference type="PROSITE" id="PS50215">
    <property type="entry name" value="ADAM_MEPRO"/>
    <property type="match status" value="1"/>
</dbReference>
<evidence type="ECO:0000313" key="10">
    <source>
        <dbReference type="Proteomes" id="UP001177023"/>
    </source>
</evidence>
<dbReference type="PANTHER" id="PTHR11905:SF238">
    <property type="entry name" value="PEPTIDASE M12B DOMAIN-CONTAINING PROTEIN-RELATED"/>
    <property type="match status" value="1"/>
</dbReference>
<dbReference type="GO" id="GO:0006509">
    <property type="term" value="P:membrane protein ectodomain proteolysis"/>
    <property type="evidence" value="ECO:0007669"/>
    <property type="project" value="TreeGrafter"/>
</dbReference>
<keyword evidence="3 7" id="KW-1133">Transmembrane helix</keyword>
<evidence type="ECO:0000256" key="5">
    <source>
        <dbReference type="PROSITE-ProRule" id="PRU00276"/>
    </source>
</evidence>
<feature type="transmembrane region" description="Helical" evidence="7">
    <location>
        <begin position="302"/>
        <end position="325"/>
    </location>
</feature>
<accession>A0AA36G9H6</accession>
<dbReference type="GO" id="GO:0004222">
    <property type="term" value="F:metalloendopeptidase activity"/>
    <property type="evidence" value="ECO:0007669"/>
    <property type="project" value="InterPro"/>
</dbReference>
<evidence type="ECO:0000259" key="8">
    <source>
        <dbReference type="PROSITE" id="PS50215"/>
    </source>
</evidence>
<dbReference type="InterPro" id="IPR024079">
    <property type="entry name" value="MetalloPept_cat_dom_sf"/>
</dbReference>
<dbReference type="InterPro" id="IPR036436">
    <property type="entry name" value="Disintegrin_dom_sf"/>
</dbReference>
<comment type="caution">
    <text evidence="9">The sequence shown here is derived from an EMBL/GenBank/DDBJ whole genome shotgun (WGS) entry which is preliminary data.</text>
</comment>
<evidence type="ECO:0000256" key="7">
    <source>
        <dbReference type="SAM" id="Phobius"/>
    </source>
</evidence>
<reference evidence="9" key="1">
    <citation type="submission" date="2023-06" db="EMBL/GenBank/DDBJ databases">
        <authorList>
            <person name="Delattre M."/>
        </authorList>
    </citation>
    <scope>NUCLEOTIDE SEQUENCE</scope>
    <source>
        <strain evidence="9">AF72</strain>
    </source>
</reference>
<evidence type="ECO:0000256" key="3">
    <source>
        <dbReference type="ARBA" id="ARBA00022989"/>
    </source>
</evidence>
<dbReference type="GO" id="GO:0016020">
    <property type="term" value="C:membrane"/>
    <property type="evidence" value="ECO:0007669"/>
    <property type="project" value="UniProtKB-SubCell"/>
</dbReference>
<keyword evidence="2 7" id="KW-0812">Transmembrane</keyword>
<dbReference type="SUPFAM" id="SSF55486">
    <property type="entry name" value="Metalloproteases ('zincins'), catalytic domain"/>
    <property type="match status" value="1"/>
</dbReference>
<evidence type="ECO:0000256" key="6">
    <source>
        <dbReference type="SAM" id="MobiDB-lite"/>
    </source>
</evidence>
<name>A0AA36G9H6_9BILA</name>
<dbReference type="Gene3D" id="3.40.50.12190">
    <property type="match status" value="1"/>
</dbReference>
<keyword evidence="4 7" id="KW-0472">Membrane</keyword>
<dbReference type="Pfam" id="PF01421">
    <property type="entry name" value="Reprolysin"/>
    <property type="match status" value="1"/>
</dbReference>
<dbReference type="Proteomes" id="UP001177023">
    <property type="component" value="Unassembled WGS sequence"/>
</dbReference>
<dbReference type="EMBL" id="CATQJA010002665">
    <property type="protein sequence ID" value="CAJ0582979.1"/>
    <property type="molecule type" value="Genomic_DNA"/>
</dbReference>
<dbReference type="Gene3D" id="3.40.390.10">
    <property type="entry name" value="Collagenase (Catalytic Domain)"/>
    <property type="match status" value="1"/>
</dbReference>
<evidence type="ECO:0000256" key="4">
    <source>
        <dbReference type="ARBA" id="ARBA00023136"/>
    </source>
</evidence>
<feature type="compositionally biased region" description="Basic and acidic residues" evidence="6">
    <location>
        <begin position="599"/>
        <end position="608"/>
    </location>
</feature>
<dbReference type="Gene3D" id="4.10.70.10">
    <property type="entry name" value="Disintegrin domain"/>
    <property type="match status" value="1"/>
</dbReference>
<dbReference type="AlphaFoldDB" id="A0AA36G9H6"/>